<dbReference type="KEGG" id="nti:DNFV4_04611"/>
<accession>A0AA86N3X4</accession>
<evidence type="ECO:0000313" key="3">
    <source>
        <dbReference type="Proteomes" id="UP001179121"/>
    </source>
</evidence>
<evidence type="ECO:0000256" key="1">
    <source>
        <dbReference type="SAM" id="MobiDB-lite"/>
    </source>
</evidence>
<organism evidence="2 3">
    <name type="scientific">Nitrospira tepida</name>
    <dbReference type="NCBI Taxonomy" id="2973512"/>
    <lineage>
        <taxon>Bacteria</taxon>
        <taxon>Pseudomonadati</taxon>
        <taxon>Nitrospirota</taxon>
        <taxon>Nitrospiria</taxon>
        <taxon>Nitrospirales</taxon>
        <taxon>Nitrospiraceae</taxon>
        <taxon>Nitrospira</taxon>
    </lineage>
</organism>
<dbReference type="RefSeq" id="WP_289271574.1">
    <property type="nucleotide sequence ID" value="NZ_OX365700.1"/>
</dbReference>
<dbReference type="EMBL" id="OX365700">
    <property type="protein sequence ID" value="CAI4034167.1"/>
    <property type="molecule type" value="Genomic_DNA"/>
</dbReference>
<proteinExistence type="predicted"/>
<reference evidence="2" key="1">
    <citation type="submission" date="2022-10" db="EMBL/GenBank/DDBJ databases">
        <authorList>
            <person name="Koch H."/>
        </authorList>
    </citation>
    <scope>NUCLEOTIDE SEQUENCE</scope>
    <source>
        <strain evidence="2">DNF</strain>
    </source>
</reference>
<feature type="region of interest" description="Disordered" evidence="1">
    <location>
        <begin position="56"/>
        <end position="75"/>
    </location>
</feature>
<sequence>MKSRPVDAERIRIPRWTIWRQSDPLGCPHCGSMIVSIKADARQVSFCECRMIEDRQAASTRKRTRQADEHHDKNE</sequence>
<evidence type="ECO:0000313" key="2">
    <source>
        <dbReference type="EMBL" id="CAI4034167.1"/>
    </source>
</evidence>
<name>A0AA86N3X4_9BACT</name>
<dbReference type="AlphaFoldDB" id="A0AA86N3X4"/>
<feature type="compositionally biased region" description="Basic and acidic residues" evidence="1">
    <location>
        <begin position="65"/>
        <end position="75"/>
    </location>
</feature>
<keyword evidence="3" id="KW-1185">Reference proteome</keyword>
<protein>
    <submittedName>
        <fullName evidence="2">Uncharacterized protein</fullName>
    </submittedName>
</protein>
<gene>
    <name evidence="2" type="ORF">DNFV4_04611</name>
</gene>
<dbReference type="Proteomes" id="UP001179121">
    <property type="component" value="Chromosome"/>
</dbReference>